<accession>A0A368W3L1</accession>
<dbReference type="PROSITE" id="PS51257">
    <property type="entry name" value="PROKAR_LIPOPROTEIN"/>
    <property type="match status" value="1"/>
</dbReference>
<evidence type="ECO:0000313" key="1">
    <source>
        <dbReference type="EMBL" id="RCW50001.1"/>
    </source>
</evidence>
<sequence>MKRKQAIAFCLIVASIVSLYGCSSVVNRRSPEEWLSLSYSGLAAMDQYAFTGSMSMKTADGMEFKPQTFEGKVVDHQQLTLQTSSEDPLHWNPVQVLEALNNTNKQISIMNDTNDPETVTLHIIEDEAVSKKRWEQRLREQLDQLAAKAPLEDSPYKEEWLNELARSRKQLDAMLASLKTVSEYELVIDRNRLLPLKMDEKTVFSYTHTGKPYSEARYTTVRFQSFDGASSDTVQQSLSRVTMDLLTSDSRRR</sequence>
<name>A0A368W3L1_9BACL</name>
<evidence type="ECO:0008006" key="3">
    <source>
        <dbReference type="Google" id="ProtNLM"/>
    </source>
</evidence>
<protein>
    <recommendedName>
        <fullName evidence="3">Lipoprotein</fullName>
    </recommendedName>
</protein>
<proteinExistence type="predicted"/>
<dbReference type="EMBL" id="QPJD01000003">
    <property type="protein sequence ID" value="RCW50001.1"/>
    <property type="molecule type" value="Genomic_DNA"/>
</dbReference>
<reference evidence="1 2" key="1">
    <citation type="submission" date="2018-07" db="EMBL/GenBank/DDBJ databases">
        <title>Genomic Encyclopedia of Type Strains, Phase III (KMG-III): the genomes of soil and plant-associated and newly described type strains.</title>
        <authorList>
            <person name="Whitman W."/>
        </authorList>
    </citation>
    <scope>NUCLEOTIDE SEQUENCE [LARGE SCALE GENOMIC DNA]</scope>
    <source>
        <strain evidence="1 2">CECT 7506</strain>
    </source>
</reference>
<dbReference type="AlphaFoldDB" id="A0A368W3L1"/>
<keyword evidence="2" id="KW-1185">Reference proteome</keyword>
<evidence type="ECO:0000313" key="2">
    <source>
        <dbReference type="Proteomes" id="UP000252415"/>
    </source>
</evidence>
<dbReference type="Proteomes" id="UP000252415">
    <property type="component" value="Unassembled WGS sequence"/>
</dbReference>
<organism evidence="1 2">
    <name type="scientific">Paenibacillus prosopidis</name>
    <dbReference type="NCBI Taxonomy" id="630520"/>
    <lineage>
        <taxon>Bacteria</taxon>
        <taxon>Bacillati</taxon>
        <taxon>Bacillota</taxon>
        <taxon>Bacilli</taxon>
        <taxon>Bacillales</taxon>
        <taxon>Paenibacillaceae</taxon>
        <taxon>Paenibacillus</taxon>
    </lineage>
</organism>
<dbReference type="RefSeq" id="WP_114378875.1">
    <property type="nucleotide sequence ID" value="NZ_QPJD01000003.1"/>
</dbReference>
<gene>
    <name evidence="1" type="ORF">DFP97_10317</name>
</gene>
<comment type="caution">
    <text evidence="1">The sequence shown here is derived from an EMBL/GenBank/DDBJ whole genome shotgun (WGS) entry which is preliminary data.</text>
</comment>
<dbReference type="OrthoDB" id="2593402at2"/>